<evidence type="ECO:0000256" key="3">
    <source>
        <dbReference type="ARBA" id="ARBA00022553"/>
    </source>
</evidence>
<dbReference type="Pfam" id="PF06580">
    <property type="entry name" value="His_kinase"/>
    <property type="match status" value="1"/>
</dbReference>
<dbReference type="SUPFAM" id="SSF55874">
    <property type="entry name" value="ATPase domain of HSP90 chaperone/DNA topoisomerase II/histidine kinase"/>
    <property type="match status" value="1"/>
</dbReference>
<dbReference type="EC" id="2.7.13.3" evidence="15"/>
<dbReference type="GO" id="GO:0000155">
    <property type="term" value="F:phosphorelay sensor kinase activity"/>
    <property type="evidence" value="ECO:0007669"/>
    <property type="project" value="InterPro"/>
</dbReference>
<dbReference type="AlphaFoldDB" id="A0A1E3A7I6"/>
<evidence type="ECO:0000256" key="4">
    <source>
        <dbReference type="ARBA" id="ARBA00022679"/>
    </source>
</evidence>
<dbReference type="PANTHER" id="PTHR34220">
    <property type="entry name" value="SENSOR HISTIDINE KINASE YPDA"/>
    <property type="match status" value="1"/>
</dbReference>
<dbReference type="Gene3D" id="6.10.340.10">
    <property type="match status" value="1"/>
</dbReference>
<accession>A0A1E3A7I6</accession>
<organism evidence="15 16">
    <name type="scientific">Eisenbergiella tayi</name>
    <dbReference type="NCBI Taxonomy" id="1432052"/>
    <lineage>
        <taxon>Bacteria</taxon>
        <taxon>Bacillati</taxon>
        <taxon>Bacillota</taxon>
        <taxon>Clostridia</taxon>
        <taxon>Lachnospirales</taxon>
        <taxon>Lachnospiraceae</taxon>
        <taxon>Eisenbergiella</taxon>
    </lineage>
</organism>
<keyword evidence="3" id="KW-0597">Phosphoprotein</keyword>
<dbReference type="InterPro" id="IPR010559">
    <property type="entry name" value="Sig_transdc_His_kin_internal"/>
</dbReference>
<gene>
    <name evidence="15" type="ORF">BEI61_04990</name>
</gene>
<evidence type="ECO:0000313" key="15">
    <source>
        <dbReference type="EMBL" id="ODM04186.1"/>
    </source>
</evidence>
<evidence type="ECO:0000256" key="13">
    <source>
        <dbReference type="SAM" id="Phobius"/>
    </source>
</evidence>
<dbReference type="Proteomes" id="UP000094067">
    <property type="component" value="Unassembled WGS sequence"/>
</dbReference>
<comment type="subcellular location">
    <subcellularLocation>
        <location evidence="1">Cell membrane</location>
        <topology evidence="1">Multi-pass membrane protein</topology>
    </subcellularLocation>
</comment>
<name>A0A1E3A7I6_9FIRM</name>
<evidence type="ECO:0000256" key="9">
    <source>
        <dbReference type="ARBA" id="ARBA00022989"/>
    </source>
</evidence>
<protein>
    <submittedName>
        <fullName evidence="15">Putative sensor-like histidine kinase</fullName>
        <ecNumber evidence="15">2.7.13.3</ecNumber>
    </submittedName>
</protein>
<dbReference type="InterPro" id="IPR036890">
    <property type="entry name" value="HATPase_C_sf"/>
</dbReference>
<dbReference type="GO" id="GO:0005524">
    <property type="term" value="F:ATP binding"/>
    <property type="evidence" value="ECO:0007669"/>
    <property type="project" value="UniProtKB-KW"/>
</dbReference>
<keyword evidence="6" id="KW-0547">Nucleotide-binding</keyword>
<evidence type="ECO:0000256" key="1">
    <source>
        <dbReference type="ARBA" id="ARBA00004651"/>
    </source>
</evidence>
<keyword evidence="9 13" id="KW-1133">Transmembrane helix</keyword>
<dbReference type="Gene3D" id="3.30.565.10">
    <property type="entry name" value="Histidine kinase-like ATPase, C-terminal domain"/>
    <property type="match status" value="1"/>
</dbReference>
<evidence type="ECO:0000259" key="14">
    <source>
        <dbReference type="PROSITE" id="PS50885"/>
    </source>
</evidence>
<keyword evidence="10" id="KW-0902">Two-component regulatory system</keyword>
<evidence type="ECO:0000256" key="2">
    <source>
        <dbReference type="ARBA" id="ARBA00022475"/>
    </source>
</evidence>
<sequence length="567" mass="65482">MKRLNWKIKLVITIISAISLVVVILYMVTYLFFSSQLRRNDEKIAQINFRQAEENLEQIIKLGIRDANRYDMDMLAWNFGNGEYADDAGRTALNRKMILRFEEILAINPNLSAVAQMNGNGQTVISTVNKNRSGMTMVPDEFREILQESTQSYPAFQWVPGNVLGDREILCKAAEEPAVLGIRSIGKSDRVEEDSYIILGISEERIRRCYESVVYNGSSAMLLDEQGQIISSTREGQLYRTFEPEKDCQIVVYPLSYNNWTLVNMIPVKNYQKDIRTFRNFSLAIILTAALCVIFIAVIWSKRYTAPIQSLMDNMEKVGKEQLDIALPEKTGLSELDNLNEEFCHTVRRLKSYISDLQQAEKDKAAEELKALQYQINPHFLYNSLNSIRWMAMMTNNGKIADSIVMLTKIITPVFRNPSLTWKIRDELEFLDNYIGMMMLRYAGNLQYRMECGEDLYDEVFPRFVLQPVIENCFVHCRTKTDGMEIRVKIRKEEGSFRIEVRNTAEQVDEERLAQVNEQLRYRRESGKEDVGLINVVKRLSYLYGENSSVKLRAEGKEVVGEIIFSV</sequence>
<dbReference type="RefSeq" id="WP_069154412.1">
    <property type="nucleotide sequence ID" value="NZ_MCGH01000003.1"/>
</dbReference>
<proteinExistence type="predicted"/>
<dbReference type="PROSITE" id="PS50885">
    <property type="entry name" value="HAMP"/>
    <property type="match status" value="1"/>
</dbReference>
<dbReference type="GO" id="GO:0005886">
    <property type="term" value="C:plasma membrane"/>
    <property type="evidence" value="ECO:0007669"/>
    <property type="project" value="UniProtKB-SubCell"/>
</dbReference>
<evidence type="ECO:0000256" key="7">
    <source>
        <dbReference type="ARBA" id="ARBA00022777"/>
    </source>
</evidence>
<reference evidence="15 16" key="1">
    <citation type="submission" date="2016-07" db="EMBL/GenBank/DDBJ databases">
        <title>Characterization of isolates of Eisenbergiella tayi derived from blood cultures, using whole genome sequencing.</title>
        <authorList>
            <person name="Burdz T."/>
            <person name="Wiebe D."/>
            <person name="Huynh C."/>
            <person name="Bernard K."/>
        </authorList>
    </citation>
    <scope>NUCLEOTIDE SEQUENCE [LARGE SCALE GENOMIC DNA]</scope>
    <source>
        <strain evidence="15 16">NML 110608</strain>
    </source>
</reference>
<comment type="caution">
    <text evidence="15">The sequence shown here is derived from an EMBL/GenBank/DDBJ whole genome shotgun (WGS) entry which is preliminary data.</text>
</comment>
<keyword evidence="7 15" id="KW-0418">Kinase</keyword>
<feature type="transmembrane region" description="Helical" evidence="13">
    <location>
        <begin position="12"/>
        <end position="33"/>
    </location>
</feature>
<feature type="transmembrane region" description="Helical" evidence="13">
    <location>
        <begin position="281"/>
        <end position="300"/>
    </location>
</feature>
<evidence type="ECO:0000256" key="12">
    <source>
        <dbReference type="SAM" id="Coils"/>
    </source>
</evidence>
<keyword evidence="4 15" id="KW-0808">Transferase</keyword>
<feature type="coiled-coil region" evidence="12">
    <location>
        <begin position="350"/>
        <end position="377"/>
    </location>
</feature>
<dbReference type="InterPro" id="IPR050640">
    <property type="entry name" value="Bact_2-comp_sensor_kinase"/>
</dbReference>
<feature type="domain" description="HAMP" evidence="14">
    <location>
        <begin position="302"/>
        <end position="355"/>
    </location>
</feature>
<evidence type="ECO:0000256" key="6">
    <source>
        <dbReference type="ARBA" id="ARBA00022741"/>
    </source>
</evidence>
<keyword evidence="2" id="KW-1003">Cell membrane</keyword>
<evidence type="ECO:0000256" key="8">
    <source>
        <dbReference type="ARBA" id="ARBA00022840"/>
    </source>
</evidence>
<evidence type="ECO:0000256" key="5">
    <source>
        <dbReference type="ARBA" id="ARBA00022692"/>
    </source>
</evidence>
<evidence type="ECO:0000256" key="11">
    <source>
        <dbReference type="ARBA" id="ARBA00023136"/>
    </source>
</evidence>
<evidence type="ECO:0000256" key="10">
    <source>
        <dbReference type="ARBA" id="ARBA00023012"/>
    </source>
</evidence>
<dbReference type="InterPro" id="IPR003660">
    <property type="entry name" value="HAMP_dom"/>
</dbReference>
<keyword evidence="8" id="KW-0067">ATP-binding</keyword>
<dbReference type="EMBL" id="MCGH01000003">
    <property type="protein sequence ID" value="ODM04186.1"/>
    <property type="molecule type" value="Genomic_DNA"/>
</dbReference>
<keyword evidence="5 13" id="KW-0812">Transmembrane</keyword>
<keyword evidence="11 13" id="KW-0472">Membrane</keyword>
<evidence type="ECO:0000313" key="16">
    <source>
        <dbReference type="Proteomes" id="UP000094067"/>
    </source>
</evidence>
<keyword evidence="12" id="KW-0175">Coiled coil</keyword>
<dbReference type="PANTHER" id="PTHR34220:SF11">
    <property type="entry name" value="SENSOR PROTEIN KINASE HPTS"/>
    <property type="match status" value="1"/>
</dbReference>